<dbReference type="PANTHER" id="PTHR30203">
    <property type="entry name" value="OUTER MEMBRANE CATION EFFLUX PROTEIN"/>
    <property type="match status" value="1"/>
</dbReference>
<feature type="region of interest" description="Disordered" evidence="4">
    <location>
        <begin position="98"/>
        <end position="117"/>
    </location>
</feature>
<feature type="coiled-coil region" evidence="3">
    <location>
        <begin position="178"/>
        <end position="236"/>
    </location>
</feature>
<comment type="similarity">
    <text evidence="1 2">Belongs to the outer membrane factor (OMF) (TC 1.B.17) family.</text>
</comment>
<proteinExistence type="inferred from homology"/>
<feature type="coiled-coil region" evidence="3">
    <location>
        <begin position="377"/>
        <end position="404"/>
    </location>
</feature>
<keyword evidence="3" id="KW-0175">Coiled coil</keyword>
<dbReference type="PROSITE" id="PS51257">
    <property type="entry name" value="PROKAR_LIPOPROTEIN"/>
    <property type="match status" value="1"/>
</dbReference>
<dbReference type="NCBIfam" id="TIGR01845">
    <property type="entry name" value="outer_NodT"/>
    <property type="match status" value="1"/>
</dbReference>
<keyword evidence="2" id="KW-0812">Transmembrane</keyword>
<dbReference type="Gene3D" id="1.20.1600.10">
    <property type="entry name" value="Outer membrane efflux proteins (OEP)"/>
    <property type="match status" value="1"/>
</dbReference>
<gene>
    <name evidence="5" type="ORF">ACFFUV_02930</name>
</gene>
<dbReference type="Pfam" id="PF02321">
    <property type="entry name" value="OEP"/>
    <property type="match status" value="2"/>
</dbReference>
<evidence type="ECO:0000256" key="4">
    <source>
        <dbReference type="SAM" id="MobiDB-lite"/>
    </source>
</evidence>
<dbReference type="RefSeq" id="WP_390189546.1">
    <property type="nucleotide sequence ID" value="NZ_JBHMEP010000001.1"/>
</dbReference>
<comment type="caution">
    <text evidence="5">The sequence shown here is derived from an EMBL/GenBank/DDBJ whole genome shotgun (WGS) entry which is preliminary data.</text>
</comment>
<keyword evidence="2" id="KW-0449">Lipoprotein</keyword>
<keyword evidence="2" id="KW-0564">Palmitate</keyword>
<dbReference type="PANTHER" id="PTHR30203:SF32">
    <property type="entry name" value="CATION EFFLUX SYSTEM PROTEIN CUSC"/>
    <property type="match status" value="1"/>
</dbReference>
<protein>
    <submittedName>
        <fullName evidence="5">Efflux transporter outer membrane subunit</fullName>
    </submittedName>
</protein>
<dbReference type="InterPro" id="IPR003423">
    <property type="entry name" value="OMP_efflux"/>
</dbReference>
<evidence type="ECO:0000256" key="3">
    <source>
        <dbReference type="SAM" id="Coils"/>
    </source>
</evidence>
<dbReference type="InterPro" id="IPR010131">
    <property type="entry name" value="MdtP/NodT-like"/>
</dbReference>
<dbReference type="SUPFAM" id="SSF56954">
    <property type="entry name" value="Outer membrane efflux proteins (OEP)"/>
    <property type="match status" value="1"/>
</dbReference>
<evidence type="ECO:0000256" key="1">
    <source>
        <dbReference type="ARBA" id="ARBA00007613"/>
    </source>
</evidence>
<accession>A0ABV5HI60</accession>
<name>A0ABV5HI60_9VIBR</name>
<dbReference type="EMBL" id="JBHMEP010000001">
    <property type="protein sequence ID" value="MFB9133921.1"/>
    <property type="molecule type" value="Genomic_DNA"/>
</dbReference>
<evidence type="ECO:0000313" key="5">
    <source>
        <dbReference type="EMBL" id="MFB9133921.1"/>
    </source>
</evidence>
<reference evidence="5 6" key="1">
    <citation type="submission" date="2024-09" db="EMBL/GenBank/DDBJ databases">
        <authorList>
            <person name="Sun Q."/>
            <person name="Mori K."/>
        </authorList>
    </citation>
    <scope>NUCLEOTIDE SEQUENCE [LARGE SCALE GENOMIC DNA]</scope>
    <source>
        <strain evidence="5 6">CECT 8064</strain>
    </source>
</reference>
<evidence type="ECO:0000256" key="2">
    <source>
        <dbReference type="RuleBase" id="RU362097"/>
    </source>
</evidence>
<dbReference type="Proteomes" id="UP001589645">
    <property type="component" value="Unassembled WGS sequence"/>
</dbReference>
<comment type="subcellular location">
    <subcellularLocation>
        <location evidence="2">Cell outer membrane</location>
        <topology evidence="2">Lipid-anchor</topology>
    </subcellularLocation>
</comment>
<evidence type="ECO:0000313" key="6">
    <source>
        <dbReference type="Proteomes" id="UP001589645"/>
    </source>
</evidence>
<sequence>MKKTHIATLLVATVLTTGCVMRSEYQAPELDMPDTWNQSTSTHSVSIDQWWTQFNDPVLNQIIQQVLAKNNDLAIATLTLRQARLQADLGRDDFYPDTSLSGSGTRSKSLDSGQSSTSYNASLGVSYELDLWGRVSAYADQTKWTAMATEQDREATAQSLVATTATLYWQIGYLHDRLALGEENIRAAQETLNMSENQYQNGAVSKVNVLQAKQSLAALQTQQSQYQQQLVEAQNAFAILFDQAPQSASLLMNHLPSTPIPQVAVGIPSDLLARRPDVKAKLYELKAALASKDQTAAAYMPSLTLTGSLGGSSSALHNLLTDPIGTLGANLALPFIQWDEMDLNKQIADAQYQSTIIDYRQTLYAAFQDVDNALSSKQQLAYQSERLREQYQSAEEVARIYDNQYQNGAIEFRDLLDAQTDERNAKASVLQNRYNQYVAMATLYQALGGQDVMPETKEGEAFD</sequence>
<keyword evidence="2" id="KW-0472">Membrane</keyword>
<keyword evidence="6" id="KW-1185">Reference proteome</keyword>
<dbReference type="Gene3D" id="2.20.200.10">
    <property type="entry name" value="Outer membrane efflux proteins (OEP)"/>
    <property type="match status" value="1"/>
</dbReference>
<keyword evidence="2" id="KW-1134">Transmembrane beta strand</keyword>
<organism evidence="5 6">
    <name type="scientific">Vibrio olivae</name>
    <dbReference type="NCBI Taxonomy" id="1243002"/>
    <lineage>
        <taxon>Bacteria</taxon>
        <taxon>Pseudomonadati</taxon>
        <taxon>Pseudomonadota</taxon>
        <taxon>Gammaproteobacteria</taxon>
        <taxon>Vibrionales</taxon>
        <taxon>Vibrionaceae</taxon>
        <taxon>Vibrio</taxon>
    </lineage>
</organism>